<dbReference type="NCBIfam" id="TIGR01845">
    <property type="entry name" value="outer_NodT"/>
    <property type="match status" value="1"/>
</dbReference>
<dbReference type="PROSITE" id="PS51257">
    <property type="entry name" value="PROKAR_LIPOPROTEIN"/>
    <property type="match status" value="1"/>
</dbReference>
<evidence type="ECO:0000256" key="3">
    <source>
        <dbReference type="ARBA" id="ARBA00022692"/>
    </source>
</evidence>
<keyword evidence="4 8" id="KW-0472">Membrane</keyword>
<dbReference type="Gene3D" id="2.20.200.10">
    <property type="entry name" value="Outer membrane efflux proteins (OEP)"/>
    <property type="match status" value="1"/>
</dbReference>
<dbReference type="Pfam" id="PF02321">
    <property type="entry name" value="OEP"/>
    <property type="match status" value="2"/>
</dbReference>
<gene>
    <name evidence="9" type="ORF">N5I14_04730</name>
</gene>
<accession>A0AA42RU75</accession>
<evidence type="ECO:0000256" key="5">
    <source>
        <dbReference type="ARBA" id="ARBA00023139"/>
    </source>
</evidence>
<dbReference type="AlphaFoldDB" id="A0AA42RU75"/>
<reference evidence="9" key="1">
    <citation type="submission" date="2022-09" db="EMBL/GenBank/DDBJ databases">
        <title>Intensive care unit water sources are persistently colonized with multi-drug resistant bacteria and are the site of extensive horizontal gene transfer of antibiotic resistance genes.</title>
        <authorList>
            <person name="Diorio-Toth L."/>
        </authorList>
    </citation>
    <scope>NUCLEOTIDE SEQUENCE</scope>
    <source>
        <strain evidence="9">GD03782</strain>
    </source>
</reference>
<dbReference type="RefSeq" id="WP_280080671.1">
    <property type="nucleotide sequence ID" value="NZ_JAOCGG010000006.1"/>
</dbReference>
<comment type="caution">
    <text evidence="9">The sequence shown here is derived from an EMBL/GenBank/DDBJ whole genome shotgun (WGS) entry which is preliminary data.</text>
</comment>
<dbReference type="Gene3D" id="1.20.1600.10">
    <property type="entry name" value="Outer membrane efflux proteins (OEP)"/>
    <property type="match status" value="1"/>
</dbReference>
<dbReference type="EMBL" id="JAOCGG010000006">
    <property type="protein sequence ID" value="MDH1629550.1"/>
    <property type="molecule type" value="Genomic_DNA"/>
</dbReference>
<dbReference type="InterPro" id="IPR010131">
    <property type="entry name" value="MdtP/NodT-like"/>
</dbReference>
<dbReference type="PANTHER" id="PTHR30203">
    <property type="entry name" value="OUTER MEMBRANE CATION EFFLUX PROTEIN"/>
    <property type="match status" value="1"/>
</dbReference>
<comment type="subcellular location">
    <subcellularLocation>
        <location evidence="8">Cell outer membrane</location>
        <topology evidence="8">Lipid-anchor</topology>
    </subcellularLocation>
</comment>
<organism evidence="9 10">
    <name type="scientific">Pseudomonas mosselii</name>
    <dbReference type="NCBI Taxonomy" id="78327"/>
    <lineage>
        <taxon>Bacteria</taxon>
        <taxon>Pseudomonadati</taxon>
        <taxon>Pseudomonadota</taxon>
        <taxon>Gammaproteobacteria</taxon>
        <taxon>Pseudomonadales</taxon>
        <taxon>Pseudomonadaceae</taxon>
        <taxon>Pseudomonas</taxon>
    </lineage>
</organism>
<dbReference type="PANTHER" id="PTHR30203:SF25">
    <property type="entry name" value="OUTER MEMBRANE PROTEIN-RELATED"/>
    <property type="match status" value="1"/>
</dbReference>
<name>A0AA42RU75_9PSED</name>
<evidence type="ECO:0000256" key="8">
    <source>
        <dbReference type="RuleBase" id="RU362097"/>
    </source>
</evidence>
<evidence type="ECO:0000256" key="4">
    <source>
        <dbReference type="ARBA" id="ARBA00023136"/>
    </source>
</evidence>
<evidence type="ECO:0000313" key="9">
    <source>
        <dbReference type="EMBL" id="MDH1629550.1"/>
    </source>
</evidence>
<evidence type="ECO:0000313" key="10">
    <source>
        <dbReference type="Proteomes" id="UP001160882"/>
    </source>
</evidence>
<dbReference type="InterPro" id="IPR003423">
    <property type="entry name" value="OMP_efflux"/>
</dbReference>
<dbReference type="SUPFAM" id="SSF56954">
    <property type="entry name" value="Outer membrane efflux proteins (OEP)"/>
    <property type="match status" value="1"/>
</dbReference>
<proteinExistence type="inferred from homology"/>
<comment type="similarity">
    <text evidence="1 8">Belongs to the outer membrane factor (OMF) (TC 1.B.17) family.</text>
</comment>
<protein>
    <submittedName>
        <fullName evidence="9">TolC family protein</fullName>
    </submittedName>
</protein>
<evidence type="ECO:0000256" key="6">
    <source>
        <dbReference type="ARBA" id="ARBA00023237"/>
    </source>
</evidence>
<keyword evidence="5 8" id="KW-0564">Palmitate</keyword>
<dbReference type="GO" id="GO:0009279">
    <property type="term" value="C:cell outer membrane"/>
    <property type="evidence" value="ECO:0007669"/>
    <property type="project" value="UniProtKB-SubCell"/>
</dbReference>
<dbReference type="GO" id="GO:0015562">
    <property type="term" value="F:efflux transmembrane transporter activity"/>
    <property type="evidence" value="ECO:0007669"/>
    <property type="project" value="InterPro"/>
</dbReference>
<evidence type="ECO:0000256" key="2">
    <source>
        <dbReference type="ARBA" id="ARBA00022452"/>
    </source>
</evidence>
<dbReference type="Proteomes" id="UP001160882">
    <property type="component" value="Unassembled WGS sequence"/>
</dbReference>
<keyword evidence="2 8" id="KW-1134">Transmembrane beta strand</keyword>
<sequence>MRLLYALLCPALLAGCMVGPDYYPQHEEAVRLAQPLSSQLFATDQVQQDWWRQFKDPQLDALITQALANNHDIRIAQARLGEARAVLDERELDRWPTVTADADYTRSISQANPGPAGERNLAKSYRAGLDAQWEVDLFGRLQRLSQAAAARSEAVADDLAQVRIVVTAEVASNYFRWYGAEQQLAVARANLVNQEAAVNVVSSLVSHGRGTADELASAQALRESILASLAPLQTRSETARYRLAVLTGVRPEQLTALKPASPLPPLSLRLPIGDIGELLRRRPDVASAERSLAAANADVGAITAELYPRIDLGGFLGFVALRGKDWGDSGSRAFAVMPSVSWPALHLGSVKALQRAAQARHQGAQASYEQVALRAIEEAQSALTNYSRSQDRVRHLAQSAQHSAQAATLARVRYQEGQAPYLLELDAQRTLLTYQDALAQADTATFLDVVALYKALGGGWQAPQANVD</sequence>
<keyword evidence="6" id="KW-0998">Cell outer membrane</keyword>
<evidence type="ECO:0000256" key="1">
    <source>
        <dbReference type="ARBA" id="ARBA00007613"/>
    </source>
</evidence>
<keyword evidence="3 8" id="KW-0812">Transmembrane</keyword>
<evidence type="ECO:0000256" key="7">
    <source>
        <dbReference type="ARBA" id="ARBA00023288"/>
    </source>
</evidence>
<keyword evidence="7 8" id="KW-0449">Lipoprotein</keyword>